<accession>A0A266QA45</accession>
<reference evidence="3" key="1">
    <citation type="submission" date="2017-05" db="EMBL/GenBank/DDBJ databases">
        <authorList>
            <person name="Barney B.M."/>
        </authorList>
    </citation>
    <scope>NUCLEOTIDE SEQUENCE [LARGE SCALE GENOMIC DNA]</scope>
    <source>
        <strain evidence="3">PSBB022</strain>
    </source>
</reference>
<feature type="transmembrane region" description="Helical" evidence="1">
    <location>
        <begin position="36"/>
        <end position="55"/>
    </location>
</feature>
<comment type="caution">
    <text evidence="2">The sequence shown here is derived from an EMBL/GenBank/DDBJ whole genome shotgun (WGS) entry which is preliminary data.</text>
</comment>
<dbReference type="Proteomes" id="UP000216101">
    <property type="component" value="Unassembled WGS sequence"/>
</dbReference>
<keyword evidence="3" id="KW-1185">Reference proteome</keyword>
<evidence type="ECO:0000313" key="2">
    <source>
        <dbReference type="EMBL" id="OZY86722.1"/>
    </source>
</evidence>
<keyword evidence="1" id="KW-1133">Transmembrane helix</keyword>
<gene>
    <name evidence="2" type="ORF">CBP51_06835</name>
</gene>
<dbReference type="AlphaFoldDB" id="A0A266QA45"/>
<name>A0A266QA45_9GAMM</name>
<dbReference type="EMBL" id="NHNI01000001">
    <property type="protein sequence ID" value="OZY86722.1"/>
    <property type="molecule type" value="Genomic_DNA"/>
</dbReference>
<evidence type="ECO:0000313" key="3">
    <source>
        <dbReference type="Proteomes" id="UP000216101"/>
    </source>
</evidence>
<evidence type="ECO:0000256" key="1">
    <source>
        <dbReference type="SAM" id="Phobius"/>
    </source>
</evidence>
<keyword evidence="1" id="KW-0472">Membrane</keyword>
<protein>
    <submittedName>
        <fullName evidence="2">Uncharacterized protein</fullName>
    </submittedName>
</protein>
<dbReference type="RefSeq" id="WP_094984328.1">
    <property type="nucleotide sequence ID" value="NZ_NHNI01000001.1"/>
</dbReference>
<sequence>MSNEKEVPTLFRQQVIDEFNSKLNGEVILRPNHTKFFVVFAALWLALGMTLNSVIKVDVSERLSGTLSLDDEKNITAVFYTPPALAEHFYPEKIINVKLTNILDNNQINVTAKIKDVDKYLVIDEMSHPKLRVDAIVQQRTIFIDKNELILGEGIPFFVATENRKISVVSWIKNRYFSGDSHEY</sequence>
<keyword evidence="1" id="KW-0812">Transmembrane</keyword>
<proteinExistence type="predicted"/>
<organism evidence="2 3">
    <name type="scientific">Cellvibrio mixtus</name>
    <dbReference type="NCBI Taxonomy" id="39650"/>
    <lineage>
        <taxon>Bacteria</taxon>
        <taxon>Pseudomonadati</taxon>
        <taxon>Pseudomonadota</taxon>
        <taxon>Gammaproteobacteria</taxon>
        <taxon>Cellvibrionales</taxon>
        <taxon>Cellvibrionaceae</taxon>
        <taxon>Cellvibrio</taxon>
    </lineage>
</organism>